<evidence type="ECO:0000313" key="8">
    <source>
        <dbReference type="Proteomes" id="UP001168528"/>
    </source>
</evidence>
<comment type="caution">
    <text evidence="7">The sequence shown here is derived from an EMBL/GenBank/DDBJ whole genome shotgun (WGS) entry which is preliminary data.</text>
</comment>
<evidence type="ECO:0000259" key="6">
    <source>
        <dbReference type="SMART" id="SM00563"/>
    </source>
</evidence>
<keyword evidence="5 7" id="KW-0012">Acyltransferase</keyword>
<proteinExistence type="predicted"/>
<dbReference type="EMBL" id="JAUKPO010000001">
    <property type="protein sequence ID" value="MDO1444697.1"/>
    <property type="molecule type" value="Genomic_DNA"/>
</dbReference>
<dbReference type="PANTHER" id="PTHR10434:SF64">
    <property type="entry name" value="1-ACYL-SN-GLYCEROL-3-PHOSPHATE ACYLTRANSFERASE-RELATED"/>
    <property type="match status" value="1"/>
</dbReference>
<sequence>MLLYPFFYLFLQKEKWHPKAHYLNRLWGQLFFPLCFLPIHVIHQARLNKQQQYIFCANHTSVLDIAVMGVVLDHYYAFIGKSSLAKLPLFGYMFTRLHIAVDRSSRMSSYKTMHKALETLDKGRSLMIFPEGGIVSKNPPQMTPFKDGPFRMAIEKQVPIVPITLPYNWYVLPDDSGLLFRRHEIKAIVHPPISTQGMTIEHMPVLKQMTYEVIDNELKKYSFVQEKATEQAEKVKS</sequence>
<feature type="domain" description="Phospholipid/glycerol acyltransferase" evidence="6">
    <location>
        <begin position="53"/>
        <end position="168"/>
    </location>
</feature>
<keyword evidence="3" id="KW-0808">Transferase</keyword>
<dbReference type="SMART" id="SM00563">
    <property type="entry name" value="PlsC"/>
    <property type="match status" value="1"/>
</dbReference>
<organism evidence="7 8">
    <name type="scientific">Rhodocytophaga aerolata</name>
    <dbReference type="NCBI Taxonomy" id="455078"/>
    <lineage>
        <taxon>Bacteria</taxon>
        <taxon>Pseudomonadati</taxon>
        <taxon>Bacteroidota</taxon>
        <taxon>Cytophagia</taxon>
        <taxon>Cytophagales</taxon>
        <taxon>Rhodocytophagaceae</taxon>
        <taxon>Rhodocytophaga</taxon>
    </lineage>
</organism>
<dbReference type="CDD" id="cd07989">
    <property type="entry name" value="LPLAT_AGPAT-like"/>
    <property type="match status" value="1"/>
</dbReference>
<evidence type="ECO:0000256" key="3">
    <source>
        <dbReference type="ARBA" id="ARBA00022679"/>
    </source>
</evidence>
<evidence type="ECO:0000256" key="1">
    <source>
        <dbReference type="ARBA" id="ARBA00005189"/>
    </source>
</evidence>
<keyword evidence="4" id="KW-0443">Lipid metabolism</keyword>
<gene>
    <name evidence="7" type="ORF">Q0590_00470</name>
</gene>
<dbReference type="Proteomes" id="UP001168528">
    <property type="component" value="Unassembled WGS sequence"/>
</dbReference>
<comment type="pathway">
    <text evidence="1">Lipid metabolism.</text>
</comment>
<dbReference type="SUPFAM" id="SSF69593">
    <property type="entry name" value="Glycerol-3-phosphate (1)-acyltransferase"/>
    <property type="match status" value="1"/>
</dbReference>
<evidence type="ECO:0000256" key="2">
    <source>
        <dbReference type="ARBA" id="ARBA00022516"/>
    </source>
</evidence>
<protein>
    <submittedName>
        <fullName evidence="7">Lysophospholipid acyltransferase family protein</fullName>
    </submittedName>
</protein>
<accession>A0ABT8QXY8</accession>
<dbReference type="GO" id="GO:0016746">
    <property type="term" value="F:acyltransferase activity"/>
    <property type="evidence" value="ECO:0007669"/>
    <property type="project" value="UniProtKB-KW"/>
</dbReference>
<keyword evidence="2" id="KW-0444">Lipid biosynthesis</keyword>
<evidence type="ECO:0000256" key="5">
    <source>
        <dbReference type="ARBA" id="ARBA00023315"/>
    </source>
</evidence>
<keyword evidence="8" id="KW-1185">Reference proteome</keyword>
<dbReference type="RefSeq" id="WP_302035501.1">
    <property type="nucleotide sequence ID" value="NZ_JAUKPO010000001.1"/>
</dbReference>
<dbReference type="InterPro" id="IPR002123">
    <property type="entry name" value="Plipid/glycerol_acylTrfase"/>
</dbReference>
<reference evidence="7" key="1">
    <citation type="submission" date="2023-07" db="EMBL/GenBank/DDBJ databases">
        <title>The genome sequence of Rhodocytophaga aerolata KACC 12507.</title>
        <authorList>
            <person name="Zhang X."/>
        </authorList>
    </citation>
    <scope>NUCLEOTIDE SEQUENCE</scope>
    <source>
        <strain evidence="7">KACC 12507</strain>
    </source>
</reference>
<evidence type="ECO:0000313" key="7">
    <source>
        <dbReference type="EMBL" id="MDO1444697.1"/>
    </source>
</evidence>
<name>A0ABT8QXY8_9BACT</name>
<evidence type="ECO:0000256" key="4">
    <source>
        <dbReference type="ARBA" id="ARBA00023098"/>
    </source>
</evidence>
<dbReference type="Pfam" id="PF01553">
    <property type="entry name" value="Acyltransferase"/>
    <property type="match status" value="1"/>
</dbReference>
<dbReference type="PANTHER" id="PTHR10434">
    <property type="entry name" value="1-ACYL-SN-GLYCEROL-3-PHOSPHATE ACYLTRANSFERASE"/>
    <property type="match status" value="1"/>
</dbReference>